<reference evidence="9 10" key="1">
    <citation type="submission" date="2023-02" db="EMBL/GenBank/DDBJ databases">
        <title>Genome sequencing required for Actinomycetospora new species description.</title>
        <authorList>
            <person name="Saimee Y."/>
            <person name="Duangmal K."/>
        </authorList>
    </citation>
    <scope>NUCLEOTIDE SEQUENCE [LARGE SCALE GENOMIC DNA]</scope>
    <source>
        <strain evidence="9 10">DW7H6</strain>
    </source>
</reference>
<keyword evidence="10" id="KW-1185">Reference proteome</keyword>
<dbReference type="RefSeq" id="WP_274202529.1">
    <property type="nucleotide sequence ID" value="NZ_JAQZAO010000010.1"/>
</dbReference>
<evidence type="ECO:0000313" key="10">
    <source>
        <dbReference type="Proteomes" id="UP001300763"/>
    </source>
</evidence>
<dbReference type="InterPro" id="IPR007168">
    <property type="entry name" value="Phageshock_PspC_N"/>
</dbReference>
<comment type="subcellular location">
    <subcellularLocation>
        <location evidence="1">Cell membrane</location>
        <topology evidence="1">Single-pass membrane protein</topology>
    </subcellularLocation>
</comment>
<evidence type="ECO:0000256" key="1">
    <source>
        <dbReference type="ARBA" id="ARBA00004162"/>
    </source>
</evidence>
<evidence type="ECO:0000256" key="4">
    <source>
        <dbReference type="ARBA" id="ARBA00022989"/>
    </source>
</evidence>
<feature type="transmembrane region" description="Helical" evidence="7">
    <location>
        <begin position="59"/>
        <end position="86"/>
    </location>
</feature>
<comment type="caution">
    <text evidence="9">The sequence shown here is derived from an EMBL/GenBank/DDBJ whole genome shotgun (WGS) entry which is preliminary data.</text>
</comment>
<dbReference type="EMBL" id="JAQZAO010000010">
    <property type="protein sequence ID" value="MDD7967998.1"/>
    <property type="molecule type" value="Genomic_DNA"/>
</dbReference>
<gene>
    <name evidence="9" type="ORF">PGB27_21860</name>
</gene>
<name>A0ABT5T228_9PSEU</name>
<evidence type="ECO:0000313" key="9">
    <source>
        <dbReference type="EMBL" id="MDD7967998.1"/>
    </source>
</evidence>
<dbReference type="InterPro" id="IPR052027">
    <property type="entry name" value="PspC"/>
</dbReference>
<feature type="compositionally biased region" description="Basic and acidic residues" evidence="6">
    <location>
        <begin position="1"/>
        <end position="13"/>
    </location>
</feature>
<keyword evidence="5 7" id="KW-0472">Membrane</keyword>
<accession>A0ABT5T228</accession>
<feature type="transmembrane region" description="Helical" evidence="7">
    <location>
        <begin position="106"/>
        <end position="127"/>
    </location>
</feature>
<feature type="transmembrane region" description="Helical" evidence="7">
    <location>
        <begin position="133"/>
        <end position="151"/>
    </location>
</feature>
<protein>
    <submittedName>
        <fullName evidence="9">PspC domain-containing protein</fullName>
    </submittedName>
</protein>
<keyword evidence="3 7" id="KW-0812">Transmembrane</keyword>
<evidence type="ECO:0000256" key="2">
    <source>
        <dbReference type="ARBA" id="ARBA00022475"/>
    </source>
</evidence>
<feature type="domain" description="Phage shock protein PspC N-terminal" evidence="8">
    <location>
        <begin position="33"/>
        <end position="89"/>
    </location>
</feature>
<evidence type="ECO:0000256" key="3">
    <source>
        <dbReference type="ARBA" id="ARBA00022692"/>
    </source>
</evidence>
<keyword evidence="2" id="KW-1003">Cell membrane</keyword>
<dbReference type="PANTHER" id="PTHR33885">
    <property type="entry name" value="PHAGE SHOCK PROTEIN C"/>
    <property type="match status" value="1"/>
</dbReference>
<dbReference type="Proteomes" id="UP001300763">
    <property type="component" value="Unassembled WGS sequence"/>
</dbReference>
<sequence length="153" mass="16171">MDDPRPPAVDREPAPGATTPEPPEPTAERRAPRVRRSRRDRVLGGVCGGLGQYLGVDPVLVRIVAVVLTLSAGVGVLAYVVAWIVIPEAGEDEPAEGLPPAERHTVAVVAGVALVAFGVLLFVRALVPWFDGAVFWPLVVIAVGVFVVLSSRR</sequence>
<evidence type="ECO:0000259" key="8">
    <source>
        <dbReference type="Pfam" id="PF04024"/>
    </source>
</evidence>
<organism evidence="9 10">
    <name type="scientific">Actinomycetospora lemnae</name>
    <dbReference type="NCBI Taxonomy" id="3019891"/>
    <lineage>
        <taxon>Bacteria</taxon>
        <taxon>Bacillati</taxon>
        <taxon>Actinomycetota</taxon>
        <taxon>Actinomycetes</taxon>
        <taxon>Pseudonocardiales</taxon>
        <taxon>Pseudonocardiaceae</taxon>
        <taxon>Actinomycetospora</taxon>
    </lineage>
</organism>
<evidence type="ECO:0000256" key="7">
    <source>
        <dbReference type="SAM" id="Phobius"/>
    </source>
</evidence>
<evidence type="ECO:0000256" key="5">
    <source>
        <dbReference type="ARBA" id="ARBA00023136"/>
    </source>
</evidence>
<dbReference type="Pfam" id="PF04024">
    <property type="entry name" value="PspC"/>
    <property type="match status" value="1"/>
</dbReference>
<dbReference type="PANTHER" id="PTHR33885:SF3">
    <property type="entry name" value="PHAGE SHOCK PROTEIN C"/>
    <property type="match status" value="1"/>
</dbReference>
<keyword evidence="4 7" id="KW-1133">Transmembrane helix</keyword>
<feature type="region of interest" description="Disordered" evidence="6">
    <location>
        <begin position="1"/>
        <end position="37"/>
    </location>
</feature>
<proteinExistence type="predicted"/>
<evidence type="ECO:0000256" key="6">
    <source>
        <dbReference type="SAM" id="MobiDB-lite"/>
    </source>
</evidence>